<organism evidence="2 3">
    <name type="scientific">Trichuris muris</name>
    <name type="common">Mouse whipworm</name>
    <dbReference type="NCBI Taxonomy" id="70415"/>
    <lineage>
        <taxon>Eukaryota</taxon>
        <taxon>Metazoa</taxon>
        <taxon>Ecdysozoa</taxon>
        <taxon>Nematoda</taxon>
        <taxon>Enoplea</taxon>
        <taxon>Dorylaimia</taxon>
        <taxon>Trichinellida</taxon>
        <taxon>Trichuridae</taxon>
        <taxon>Trichuris</taxon>
    </lineage>
</organism>
<evidence type="ECO:0000313" key="3">
    <source>
        <dbReference type="WBParaSite" id="TMUE_2000006332.1"/>
    </source>
</evidence>
<dbReference type="Proteomes" id="UP000046395">
    <property type="component" value="Unassembled WGS sequence"/>
</dbReference>
<keyword evidence="2" id="KW-1185">Reference proteome</keyword>
<name>A0A5S6QHJ3_TRIMR</name>
<keyword evidence="1" id="KW-0732">Signal</keyword>
<reference evidence="3" key="1">
    <citation type="submission" date="2019-12" db="UniProtKB">
        <authorList>
            <consortium name="WormBaseParasite"/>
        </authorList>
    </citation>
    <scope>IDENTIFICATION</scope>
</reference>
<dbReference type="AlphaFoldDB" id="A0A5S6QHJ3"/>
<feature type="signal peptide" evidence="1">
    <location>
        <begin position="1"/>
        <end position="23"/>
    </location>
</feature>
<proteinExistence type="predicted"/>
<evidence type="ECO:0000256" key="1">
    <source>
        <dbReference type="SAM" id="SignalP"/>
    </source>
</evidence>
<feature type="chain" id="PRO_5024450369" evidence="1">
    <location>
        <begin position="24"/>
        <end position="257"/>
    </location>
</feature>
<protein>
    <submittedName>
        <fullName evidence="3">Uncharacterized protein</fullName>
    </submittedName>
</protein>
<sequence length="257" mass="28703">MEFRNYTIVIAVLLSIISRTLHCEKNECSEVAKEYFECFMQEQESIIPEAVVNECFNRVSQCFQSSCCEELTKSLRESVDESVEEPVHIFVTCLMNIGSDIAGSALDPLAKAAGDVNSAGKDFAKKYFDENGEYHDKLEEVVKLGITYQSSPICTEEQRTAISNCLSGSVQESSNRSAQRKAANADARKHCFDKIADECKEHVKQEEEALAKEASTGYTVPDVYTQKFQSCVGNVTLPEAKAFVDNMIVMMSEMFQN</sequence>
<accession>A0A5S6QHJ3</accession>
<dbReference type="WBParaSite" id="TMUE_2000006332.1">
    <property type="protein sequence ID" value="TMUE_2000006332.1"/>
    <property type="gene ID" value="WBGene00287958"/>
</dbReference>
<evidence type="ECO:0000313" key="2">
    <source>
        <dbReference type="Proteomes" id="UP000046395"/>
    </source>
</evidence>